<dbReference type="PROSITE" id="PS51722">
    <property type="entry name" value="G_TR_2"/>
    <property type="match status" value="1"/>
</dbReference>
<dbReference type="InterPro" id="IPR009000">
    <property type="entry name" value="Transl_B-barrel_sf"/>
</dbReference>
<dbReference type="SUPFAM" id="SSF52540">
    <property type="entry name" value="P-loop containing nucleoside triphosphate hydrolases"/>
    <property type="match status" value="1"/>
</dbReference>
<dbReference type="InterPro" id="IPR000795">
    <property type="entry name" value="T_Tr_GTP-bd_dom"/>
</dbReference>
<sequence length="841" mass="90569">MVWFTHSLTCLLTDPHPSPGQYKGGRAPYPRARNKQCLVPRGHMIRARCMDPMDLVPSPRSPGGTGWQEPRESSALHSDLGAVPTPGTLLRRGERQRPRAPRGRKLRRRNARAGRAGCGGGGLTRRTAAAAAAAAGAEGGGGGMAGRRVNVNVGVLGHIDSGKTALARALSTTASTAAFDKQPQSRERGITLDLGFSCFSVPLPARLRPALPAPPAASGAEPEPEPEPGEPQLQVTLVDCPGHASLIRTIIGGAQIIDLMMLVIDVTKGMQTQSAECLVIGQIACQKLVVVLNKIDLLAEGKRQAVIDKMTKKMQKTLENTKFRGAPIIPVAAKPGGPEAPETEAPQGISELIELLTSQISIPTRDPSGPLLMSVDHCFSIKGQGTVMTGTILSGSISLGDSVEIPALKKCLVPEREEGQEEETWDPPSPLGAELKEQTCLVVPHRAASPLCHLPSLPPFLTAPHQRTESLGEAWKAPTPGLSGTSQLLASLGASPAPTAQVVKKVKSMQMFHMPVMSAMQGDRLGICVTQFDPKLLERGLVCAPESLHTVHAAIISVEKIQYFRGPLQTKAKFHITVGHETVMGRLMFFSPAPDNFDHEPVLDSFDFSQEYLFQEQYLDKDLAPAVTDSGEADKKTGQATESRCPRQQWALVEFEKPVTCPRLCLVIGSRLDADIHANTCRLAFHGVLLHGLEGKDYAESFLPRLNVYKLKHKHGLVERVMDDHSVIGRSLFKKETNIQLFVGLKVHLSTGELGIIDSAFGQSGKFKIHIPDPFSAIVATLSICQGMAKFRQSPDGTQNIETREVFIPGSLWRQVPHLAQSTLPQPGRCQVASAPSPRGS</sequence>
<protein>
    <submittedName>
        <fullName evidence="3">Eukaryotic elongation factor, selenocysteine-tRNA specific</fullName>
    </submittedName>
</protein>
<dbReference type="PANTHER" id="PTHR43721:SF11">
    <property type="entry name" value="SELENOCYSTEINE-SPECIFIC ELONGATION FACTOR"/>
    <property type="match status" value="1"/>
</dbReference>
<name>A0A8C0N7X4_CANLF</name>
<dbReference type="AlphaFoldDB" id="A0A8C0N7X4"/>
<dbReference type="Ensembl" id="ENSCAFT00040048498.1">
    <property type="protein sequence ID" value="ENSCAFP00040042365.1"/>
    <property type="gene ID" value="ENSCAFG00040025922.1"/>
</dbReference>
<reference evidence="3" key="3">
    <citation type="submission" date="2025-05" db="UniProtKB">
        <authorList>
            <consortium name="Ensembl"/>
        </authorList>
    </citation>
    <scope>IDENTIFICATION</scope>
</reference>
<evidence type="ECO:0000256" key="1">
    <source>
        <dbReference type="SAM" id="MobiDB-lite"/>
    </source>
</evidence>
<evidence type="ECO:0000313" key="3">
    <source>
        <dbReference type="Ensembl" id="ENSCAFP00030021596.1"/>
    </source>
</evidence>
<dbReference type="InterPro" id="IPR049394">
    <property type="entry name" value="eEFSec_C"/>
</dbReference>
<dbReference type="PANTHER" id="PTHR43721">
    <property type="entry name" value="ELONGATION FACTOR TU-RELATED"/>
    <property type="match status" value="1"/>
</dbReference>
<dbReference type="Proteomes" id="UP000694542">
    <property type="component" value="Chromosome 20"/>
</dbReference>
<dbReference type="Proteomes" id="UP000694429">
    <property type="component" value="Chromosome 20"/>
</dbReference>
<feature type="domain" description="Tr-type G" evidence="2">
    <location>
        <begin position="148"/>
        <end position="364"/>
    </location>
</feature>
<feature type="region of interest" description="Disordered" evidence="1">
    <location>
        <begin position="52"/>
        <end position="124"/>
    </location>
</feature>
<dbReference type="FunFam" id="3.40.50.300:FF:000900">
    <property type="entry name" value="Eukaryotic elongation factor, selenocysteine-tRNA-specific"/>
    <property type="match status" value="1"/>
</dbReference>
<dbReference type="GO" id="GO:0005525">
    <property type="term" value="F:GTP binding"/>
    <property type="evidence" value="ECO:0007669"/>
    <property type="project" value="InterPro"/>
</dbReference>
<evidence type="ECO:0000259" key="2">
    <source>
        <dbReference type="PROSITE" id="PS51722"/>
    </source>
</evidence>
<dbReference type="Gene3D" id="3.40.50.300">
    <property type="entry name" value="P-loop containing nucleotide triphosphate hydrolases"/>
    <property type="match status" value="1"/>
</dbReference>
<dbReference type="Gene3D" id="2.40.30.10">
    <property type="entry name" value="Translation factors"/>
    <property type="match status" value="2"/>
</dbReference>
<organism evidence="3 5">
    <name type="scientific">Canis lupus familiaris</name>
    <name type="common">Dog</name>
    <name type="synonym">Canis familiaris</name>
    <dbReference type="NCBI Taxonomy" id="9615"/>
    <lineage>
        <taxon>Eukaryota</taxon>
        <taxon>Metazoa</taxon>
        <taxon>Chordata</taxon>
        <taxon>Craniata</taxon>
        <taxon>Vertebrata</taxon>
        <taxon>Euteleostomi</taxon>
        <taxon>Mammalia</taxon>
        <taxon>Eutheria</taxon>
        <taxon>Laurasiatheria</taxon>
        <taxon>Carnivora</taxon>
        <taxon>Caniformia</taxon>
        <taxon>Canidae</taxon>
        <taxon>Canis</taxon>
    </lineage>
</organism>
<dbReference type="CDD" id="cd01889">
    <property type="entry name" value="SelB_euk"/>
    <property type="match status" value="1"/>
</dbReference>
<dbReference type="Pfam" id="PF00009">
    <property type="entry name" value="GTP_EFTU"/>
    <property type="match status" value="1"/>
</dbReference>
<accession>A0A8C0N7X4</accession>
<evidence type="ECO:0000313" key="4">
    <source>
        <dbReference type="Ensembl" id="ENSCAFP00040042365.1"/>
    </source>
</evidence>
<dbReference type="InterPro" id="IPR050055">
    <property type="entry name" value="EF-Tu_GTPase"/>
</dbReference>
<dbReference type="InterPro" id="IPR027417">
    <property type="entry name" value="P-loop_NTPase"/>
</dbReference>
<dbReference type="Pfam" id="PF21208">
    <property type="entry name" value="euk_SelB_III"/>
    <property type="match status" value="1"/>
</dbReference>
<feature type="compositionally biased region" description="Basic residues" evidence="1">
    <location>
        <begin position="98"/>
        <end position="112"/>
    </location>
</feature>
<dbReference type="Pfam" id="PF21131">
    <property type="entry name" value="eEFSec_4th"/>
    <property type="match status" value="1"/>
</dbReference>
<reference evidence="3" key="2">
    <citation type="submission" date="2019-03" db="EMBL/GenBank/DDBJ databases">
        <authorList>
            <person name="Warren W.C."/>
            <person name="Johnson G.S."/>
        </authorList>
    </citation>
    <scope>NUCLEOTIDE SEQUENCE [LARGE SCALE GENOMIC DNA]</scope>
    <source>
        <strain evidence="3">Basenji</strain>
    </source>
</reference>
<dbReference type="InterPro" id="IPR049393">
    <property type="entry name" value="eEFSec_III"/>
</dbReference>
<dbReference type="CDD" id="cd04094">
    <property type="entry name" value="eSelB_III"/>
    <property type="match status" value="1"/>
</dbReference>
<dbReference type="Ensembl" id="ENSCAFT00030024728.1">
    <property type="protein sequence ID" value="ENSCAFP00030021596.1"/>
    <property type="gene ID" value="ENSCAFG00030013195.1"/>
</dbReference>
<evidence type="ECO:0000313" key="5">
    <source>
        <dbReference type="Proteomes" id="UP000694429"/>
    </source>
</evidence>
<feature type="compositionally biased region" description="Low complexity" evidence="1">
    <location>
        <begin position="210"/>
        <end position="221"/>
    </location>
</feature>
<dbReference type="GO" id="GO:0003924">
    <property type="term" value="F:GTPase activity"/>
    <property type="evidence" value="ECO:0007669"/>
    <property type="project" value="InterPro"/>
</dbReference>
<dbReference type="PRINTS" id="PR00315">
    <property type="entry name" value="ELONGATNFCT"/>
</dbReference>
<feature type="region of interest" description="Disordered" evidence="1">
    <location>
        <begin position="210"/>
        <end position="232"/>
    </location>
</feature>
<dbReference type="SUPFAM" id="SSF50447">
    <property type="entry name" value="Translation proteins"/>
    <property type="match status" value="1"/>
</dbReference>
<reference evidence="4" key="1">
    <citation type="submission" date="2018-10" db="EMBL/GenBank/DDBJ databases">
        <title>De novo assembly of a Great Dane genome.</title>
        <authorList>
            <person name="Kidd J.M."/>
            <person name="Pendleton A.L."/>
            <person name="Shen F."/>
            <person name="Emery S."/>
        </authorList>
    </citation>
    <scope>NUCLEOTIDE SEQUENCE [LARGE SCALE GENOMIC DNA]</scope>
    <source>
        <strain evidence="4">Great Dane</strain>
    </source>
</reference>
<proteinExistence type="predicted"/>